<organism evidence="2">
    <name type="scientific">Arundo donax</name>
    <name type="common">Giant reed</name>
    <name type="synonym">Donax arundinaceus</name>
    <dbReference type="NCBI Taxonomy" id="35708"/>
    <lineage>
        <taxon>Eukaryota</taxon>
        <taxon>Viridiplantae</taxon>
        <taxon>Streptophyta</taxon>
        <taxon>Embryophyta</taxon>
        <taxon>Tracheophyta</taxon>
        <taxon>Spermatophyta</taxon>
        <taxon>Magnoliopsida</taxon>
        <taxon>Liliopsida</taxon>
        <taxon>Poales</taxon>
        <taxon>Poaceae</taxon>
        <taxon>PACMAD clade</taxon>
        <taxon>Arundinoideae</taxon>
        <taxon>Arundineae</taxon>
        <taxon>Arundo</taxon>
    </lineage>
</organism>
<accession>A0A0A9BTV4</accession>
<reference evidence="2" key="1">
    <citation type="submission" date="2014-09" db="EMBL/GenBank/DDBJ databases">
        <authorList>
            <person name="Magalhaes I.L.F."/>
            <person name="Oliveira U."/>
            <person name="Santos F.R."/>
            <person name="Vidigal T.H.D.A."/>
            <person name="Brescovit A.D."/>
            <person name="Santos A.J."/>
        </authorList>
    </citation>
    <scope>NUCLEOTIDE SEQUENCE</scope>
    <source>
        <tissue evidence="2">Shoot tissue taken approximately 20 cm above the soil surface</tissue>
    </source>
</reference>
<evidence type="ECO:0000313" key="2">
    <source>
        <dbReference type="EMBL" id="JAD66756.1"/>
    </source>
</evidence>
<feature type="transmembrane region" description="Helical" evidence="1">
    <location>
        <begin position="20"/>
        <end position="39"/>
    </location>
</feature>
<dbReference type="AlphaFoldDB" id="A0A0A9BTV4"/>
<reference evidence="2" key="2">
    <citation type="journal article" date="2015" name="Data Brief">
        <title>Shoot transcriptome of the giant reed, Arundo donax.</title>
        <authorList>
            <person name="Barrero R.A."/>
            <person name="Guerrero F.D."/>
            <person name="Moolhuijzen P."/>
            <person name="Goolsby J.A."/>
            <person name="Tidwell J."/>
            <person name="Bellgard S.E."/>
            <person name="Bellgard M.I."/>
        </authorList>
    </citation>
    <scope>NUCLEOTIDE SEQUENCE</scope>
    <source>
        <tissue evidence="2">Shoot tissue taken approximately 20 cm above the soil surface</tissue>
    </source>
</reference>
<evidence type="ECO:0000256" key="1">
    <source>
        <dbReference type="SAM" id="Phobius"/>
    </source>
</evidence>
<protein>
    <submittedName>
        <fullName evidence="2">Uncharacterized protein</fullName>
    </submittedName>
</protein>
<keyword evidence="1" id="KW-0472">Membrane</keyword>
<sequence length="40" mass="4552">MHKHYMLNFTGKLSREFLGVQSIFFFACFGSCSVGMLPYG</sequence>
<name>A0A0A9BTV4_ARUDO</name>
<keyword evidence="1" id="KW-1133">Transmembrane helix</keyword>
<dbReference type="EMBL" id="GBRH01231139">
    <property type="protein sequence ID" value="JAD66756.1"/>
    <property type="molecule type" value="Transcribed_RNA"/>
</dbReference>
<keyword evidence="1" id="KW-0812">Transmembrane</keyword>
<proteinExistence type="predicted"/>
<dbReference type="PROSITE" id="PS51257">
    <property type="entry name" value="PROKAR_LIPOPROTEIN"/>
    <property type="match status" value="1"/>
</dbReference>